<dbReference type="HOGENOM" id="CLU_129188_0_0_11"/>
<keyword evidence="2" id="KW-1185">Reference proteome</keyword>
<dbReference type="SUPFAM" id="SSF56784">
    <property type="entry name" value="HAD-like"/>
    <property type="match status" value="1"/>
</dbReference>
<dbReference type="Proteomes" id="UP000016943">
    <property type="component" value="Chromosome"/>
</dbReference>
<dbReference type="Gene3D" id="3.40.50.1000">
    <property type="entry name" value="HAD superfamily/HAD-like"/>
    <property type="match status" value="1"/>
</dbReference>
<dbReference type="InterPro" id="IPR036412">
    <property type="entry name" value="HAD-like_sf"/>
</dbReference>
<dbReference type="KEGG" id="caz:CARG_01875"/>
<dbReference type="PANTHER" id="PTHR43611">
    <property type="entry name" value="ALPHA-D-GLUCOSE 1-PHOSPHATE PHOSPHATASE"/>
    <property type="match status" value="1"/>
</dbReference>
<reference evidence="1 2" key="1">
    <citation type="journal article" date="2013" name="Genome Announc.">
        <title>Whole-Genome Sequence of the Clinical Strain Corynebacterium argentoratense DSM 44202, Isolated from a Human Throat Specimen.</title>
        <authorList>
            <person name="Bomholt C."/>
            <person name="Glaub A."/>
            <person name="Gravermann K."/>
            <person name="Albersmeier A."/>
            <person name="Brinkrolf K."/>
            <person name="Ruckert C."/>
            <person name="Tauch A."/>
        </authorList>
    </citation>
    <scope>NUCLEOTIDE SEQUENCE [LARGE SCALE GENOMIC DNA]</scope>
    <source>
        <strain evidence="1">DSM 44202</strain>
    </source>
</reference>
<proteinExistence type="predicted"/>
<dbReference type="InterPro" id="IPR006439">
    <property type="entry name" value="HAD-SF_hydro_IA"/>
</dbReference>
<evidence type="ECO:0000313" key="1">
    <source>
        <dbReference type="EMBL" id="AGU14545.1"/>
    </source>
</evidence>
<gene>
    <name evidence="1" type="ORF">CARG_01875</name>
</gene>
<name>U3GSW5_9CORY</name>
<dbReference type="STRING" id="1348662.CARG_01875"/>
<protein>
    <recommendedName>
        <fullName evidence="3">HAD family hydrolase</fullName>
    </recommendedName>
</protein>
<dbReference type="InterPro" id="IPR023214">
    <property type="entry name" value="HAD_sf"/>
</dbReference>
<dbReference type="OrthoDB" id="9795007at2"/>
<dbReference type="EMBL" id="CP006365">
    <property type="protein sequence ID" value="AGU14545.1"/>
    <property type="molecule type" value="Genomic_DNA"/>
</dbReference>
<dbReference type="PANTHER" id="PTHR43611:SF3">
    <property type="entry name" value="FLAVIN MONONUCLEOTIDE HYDROLASE 1, CHLOROPLATIC"/>
    <property type="match status" value="1"/>
</dbReference>
<evidence type="ECO:0008006" key="3">
    <source>
        <dbReference type="Google" id="ProtNLM"/>
    </source>
</evidence>
<accession>U3GSW5</accession>
<dbReference type="eggNOG" id="COG1011">
    <property type="taxonomic scope" value="Bacteria"/>
</dbReference>
<dbReference type="AlphaFoldDB" id="U3GSW5"/>
<dbReference type="PATRIC" id="fig|1348662.3.peg.369"/>
<dbReference type="Pfam" id="PF00702">
    <property type="entry name" value="Hydrolase"/>
    <property type="match status" value="1"/>
</dbReference>
<organism evidence="1 2">
    <name type="scientific">Corynebacterium argentoratense DSM 44202</name>
    <dbReference type="NCBI Taxonomy" id="1348662"/>
    <lineage>
        <taxon>Bacteria</taxon>
        <taxon>Bacillati</taxon>
        <taxon>Actinomycetota</taxon>
        <taxon>Actinomycetes</taxon>
        <taxon>Mycobacteriales</taxon>
        <taxon>Corynebacteriaceae</taxon>
        <taxon>Corynebacterium</taxon>
    </lineage>
</organism>
<dbReference type="NCBIfam" id="TIGR01509">
    <property type="entry name" value="HAD-SF-IA-v3"/>
    <property type="match status" value="1"/>
</dbReference>
<sequence>MDKTRAPKQARTMSGLIIDYAGVLDGSDEERRRWRDLLEALRVHGTALAVLSNDPGGDGAEHIRELEYRGLVDAVLLSGEIGYDKPDEEAFRIAADTLGVPMNECVMVDDSIINVRGAVDAGLIGCYYQQFDRTVVEVCCLFGLKGEF</sequence>
<evidence type="ECO:0000313" key="2">
    <source>
        <dbReference type="Proteomes" id="UP000016943"/>
    </source>
</evidence>